<evidence type="ECO:0000313" key="2">
    <source>
        <dbReference type="Proteomes" id="UP000215914"/>
    </source>
</evidence>
<reference evidence="1" key="1">
    <citation type="journal article" date="2017" name="Nature">
        <title>The sunflower genome provides insights into oil metabolism, flowering and Asterid evolution.</title>
        <authorList>
            <person name="Badouin H."/>
            <person name="Gouzy J."/>
            <person name="Grassa C.J."/>
            <person name="Murat F."/>
            <person name="Staton S.E."/>
            <person name="Cottret L."/>
            <person name="Lelandais-Briere C."/>
            <person name="Owens G.L."/>
            <person name="Carrere S."/>
            <person name="Mayjonade B."/>
            <person name="Legrand L."/>
            <person name="Gill N."/>
            <person name="Kane N.C."/>
            <person name="Bowers J.E."/>
            <person name="Hubner S."/>
            <person name="Bellec A."/>
            <person name="Berard A."/>
            <person name="Berges H."/>
            <person name="Blanchet N."/>
            <person name="Boniface M.C."/>
            <person name="Brunel D."/>
            <person name="Catrice O."/>
            <person name="Chaidir N."/>
            <person name="Claudel C."/>
            <person name="Donnadieu C."/>
            <person name="Faraut T."/>
            <person name="Fievet G."/>
            <person name="Helmstetter N."/>
            <person name="King M."/>
            <person name="Knapp S.J."/>
            <person name="Lai Z."/>
            <person name="Le Paslier M.C."/>
            <person name="Lippi Y."/>
            <person name="Lorenzon L."/>
            <person name="Mandel J.R."/>
            <person name="Marage G."/>
            <person name="Marchand G."/>
            <person name="Marquand E."/>
            <person name="Bret-Mestries E."/>
            <person name="Morien E."/>
            <person name="Nambeesan S."/>
            <person name="Nguyen T."/>
            <person name="Pegot-Espagnet P."/>
            <person name="Pouilly N."/>
            <person name="Raftis F."/>
            <person name="Sallet E."/>
            <person name="Schiex T."/>
            <person name="Thomas J."/>
            <person name="Vandecasteele C."/>
            <person name="Vares D."/>
            <person name="Vear F."/>
            <person name="Vautrin S."/>
            <person name="Crespi M."/>
            <person name="Mangin B."/>
            <person name="Burke J.M."/>
            <person name="Salse J."/>
            <person name="Munos S."/>
            <person name="Vincourt P."/>
            <person name="Rieseberg L.H."/>
            <person name="Langlade N.B."/>
        </authorList>
    </citation>
    <scope>NUCLEOTIDE SEQUENCE</scope>
    <source>
        <tissue evidence="1">Leaves</tissue>
    </source>
</reference>
<evidence type="ECO:0000313" key="1">
    <source>
        <dbReference type="EMBL" id="KAF5759536.1"/>
    </source>
</evidence>
<gene>
    <name evidence="1" type="ORF">HanXRQr2_Chr16g0742441</name>
</gene>
<dbReference type="AlphaFoldDB" id="A0A9K3GYA3"/>
<name>A0A9K3GYA3_HELAN</name>
<dbReference type="EMBL" id="MNCJ02000331">
    <property type="protein sequence ID" value="KAF5759536.1"/>
    <property type="molecule type" value="Genomic_DNA"/>
</dbReference>
<sequence length="183" mass="21281">MVARSGIHITLHLHQVKIRIKHFVWVILFCFYKCPYNLLHLLGGSEDKSVGKQVMCASDPSPPQQTMERKKTQVWDNRQLGLQSNPDTVWVLVHHDMGEVGVQVLDRCHLGAIKHRLGLVPLSADRLTYWPLWFSTRQLWFPQVPLCFLHNAVWFICTPVWFLSKSVWFSPTSFRKDDKGYLG</sequence>
<proteinExistence type="predicted"/>
<dbReference type="Gramene" id="mRNA:HanXRQr2_Chr16g0742441">
    <property type="protein sequence ID" value="CDS:HanXRQr2_Chr16g0742441.1"/>
    <property type="gene ID" value="HanXRQr2_Chr16g0742441"/>
</dbReference>
<accession>A0A9K3GYA3</accession>
<dbReference type="Proteomes" id="UP000215914">
    <property type="component" value="Unassembled WGS sequence"/>
</dbReference>
<keyword evidence="2" id="KW-1185">Reference proteome</keyword>
<organism evidence="1 2">
    <name type="scientific">Helianthus annuus</name>
    <name type="common">Common sunflower</name>
    <dbReference type="NCBI Taxonomy" id="4232"/>
    <lineage>
        <taxon>Eukaryota</taxon>
        <taxon>Viridiplantae</taxon>
        <taxon>Streptophyta</taxon>
        <taxon>Embryophyta</taxon>
        <taxon>Tracheophyta</taxon>
        <taxon>Spermatophyta</taxon>
        <taxon>Magnoliopsida</taxon>
        <taxon>eudicotyledons</taxon>
        <taxon>Gunneridae</taxon>
        <taxon>Pentapetalae</taxon>
        <taxon>asterids</taxon>
        <taxon>campanulids</taxon>
        <taxon>Asterales</taxon>
        <taxon>Asteraceae</taxon>
        <taxon>Asteroideae</taxon>
        <taxon>Heliantheae alliance</taxon>
        <taxon>Heliantheae</taxon>
        <taxon>Helianthus</taxon>
    </lineage>
</organism>
<protein>
    <submittedName>
        <fullName evidence="1">Uncharacterized protein</fullName>
    </submittedName>
</protein>
<reference evidence="1" key="2">
    <citation type="submission" date="2020-06" db="EMBL/GenBank/DDBJ databases">
        <title>Helianthus annuus Genome sequencing and assembly Release 2.</title>
        <authorList>
            <person name="Gouzy J."/>
            <person name="Langlade N."/>
            <person name="Munos S."/>
        </authorList>
    </citation>
    <scope>NUCLEOTIDE SEQUENCE</scope>
    <source>
        <tissue evidence="1">Leaves</tissue>
    </source>
</reference>
<comment type="caution">
    <text evidence="1">The sequence shown here is derived from an EMBL/GenBank/DDBJ whole genome shotgun (WGS) entry which is preliminary data.</text>
</comment>